<dbReference type="RefSeq" id="WP_209945269.1">
    <property type="nucleotide sequence ID" value="NZ_JAFICZ010000001.1"/>
</dbReference>
<dbReference type="EMBL" id="JAFICZ010000001">
    <property type="protein sequence ID" value="MBP1297502.1"/>
    <property type="molecule type" value="Genomic_DNA"/>
</dbReference>
<gene>
    <name evidence="2" type="ORF">JOH49_007255</name>
</gene>
<evidence type="ECO:0000313" key="2">
    <source>
        <dbReference type="EMBL" id="MBP1297502.1"/>
    </source>
</evidence>
<dbReference type="Proteomes" id="UP000673383">
    <property type="component" value="Unassembled WGS sequence"/>
</dbReference>
<evidence type="ECO:0000313" key="3">
    <source>
        <dbReference type="Proteomes" id="UP000673383"/>
    </source>
</evidence>
<dbReference type="Pfam" id="PF18478">
    <property type="entry name" value="PIN_10"/>
    <property type="match status" value="1"/>
</dbReference>
<proteinExistence type="predicted"/>
<evidence type="ECO:0000259" key="1">
    <source>
        <dbReference type="Pfam" id="PF18478"/>
    </source>
</evidence>
<accession>A0A8I2C8H9</accession>
<name>A0A8I2C8H9_BRAEL</name>
<feature type="domain" description="VapC45 PIN like" evidence="1">
    <location>
        <begin position="5"/>
        <end position="65"/>
    </location>
</feature>
<comment type="caution">
    <text evidence="2">The sequence shown here is derived from an EMBL/GenBank/DDBJ whole genome shotgun (WGS) entry which is preliminary data.</text>
</comment>
<reference evidence="2" key="1">
    <citation type="submission" date="2021-02" db="EMBL/GenBank/DDBJ databases">
        <title>Genomic Encyclopedia of Type Strains, Phase IV (KMG-V): Genome sequencing to study the core and pangenomes of soil and plant-associated prokaryotes.</title>
        <authorList>
            <person name="Whitman W."/>
        </authorList>
    </citation>
    <scope>NUCLEOTIDE SEQUENCE</scope>
    <source>
        <strain evidence="2">USDA 406</strain>
    </source>
</reference>
<dbReference type="AlphaFoldDB" id="A0A8I2C8H9"/>
<organism evidence="2 3">
    <name type="scientific">Bradyrhizobium elkanii</name>
    <dbReference type="NCBI Taxonomy" id="29448"/>
    <lineage>
        <taxon>Bacteria</taxon>
        <taxon>Pseudomonadati</taxon>
        <taxon>Pseudomonadota</taxon>
        <taxon>Alphaproteobacteria</taxon>
        <taxon>Hyphomicrobiales</taxon>
        <taxon>Nitrobacteraceae</taxon>
        <taxon>Bradyrhizobium</taxon>
    </lineage>
</organism>
<sequence>MDSLTFYFDRCFGKRFPEALLKMQTPFRVEYHDSPTNKFRQDMEDDEWLKIVGAKNWVVFSHDKKWHGESPAKQNAHCL</sequence>
<protein>
    <recommendedName>
        <fullName evidence="1">VapC45 PIN like domain-containing protein</fullName>
    </recommendedName>
</protein>
<dbReference type="InterPro" id="IPR041375">
    <property type="entry name" value="VapC45_PIN-like"/>
</dbReference>